<organism evidence="3 4">
    <name type="scientific">Thermophilibacter provencensis</name>
    <dbReference type="NCBI Taxonomy" id="1852386"/>
    <lineage>
        <taxon>Bacteria</taxon>
        <taxon>Bacillati</taxon>
        <taxon>Actinomycetota</taxon>
        <taxon>Coriobacteriia</taxon>
        <taxon>Coriobacteriales</taxon>
        <taxon>Atopobiaceae</taxon>
        <taxon>Thermophilibacter</taxon>
    </lineage>
</organism>
<reference evidence="3" key="2">
    <citation type="submission" date="2021-09" db="EMBL/GenBank/DDBJ databases">
        <authorList>
            <person name="Gilroy R."/>
        </authorList>
    </citation>
    <scope>NUCLEOTIDE SEQUENCE</scope>
    <source>
        <strain evidence="3">CHK124-7917</strain>
    </source>
</reference>
<keyword evidence="2" id="KW-1133">Transmembrane helix</keyword>
<feature type="region of interest" description="Disordered" evidence="1">
    <location>
        <begin position="25"/>
        <end position="65"/>
    </location>
</feature>
<name>A0A921KLL5_9ACTN</name>
<feature type="compositionally biased region" description="Basic and acidic residues" evidence="1">
    <location>
        <begin position="29"/>
        <end position="38"/>
    </location>
</feature>
<keyword evidence="2" id="KW-0812">Transmembrane</keyword>
<dbReference type="Proteomes" id="UP000697330">
    <property type="component" value="Unassembled WGS sequence"/>
</dbReference>
<protein>
    <submittedName>
        <fullName evidence="3">Uncharacterized protein</fullName>
    </submittedName>
</protein>
<evidence type="ECO:0000256" key="1">
    <source>
        <dbReference type="SAM" id="MobiDB-lite"/>
    </source>
</evidence>
<proteinExistence type="predicted"/>
<accession>A0A921KLL5</accession>
<gene>
    <name evidence="3" type="ORF">K8U72_06805</name>
</gene>
<keyword evidence="2" id="KW-0472">Membrane</keyword>
<dbReference type="AlphaFoldDB" id="A0A921KLL5"/>
<sequence>MAKKREIARIQKGALSPDEAEALFATVDHTGHSDEERARRQRAHRKEKGVSLDIDPLSEEDPSGSNVGKVITKTAVSFVVIFLAIVVVGQVAFGFIRRANTSNLTESVTVRTVASALRGGVEWGNGFTQFPEDFSVQEADENTGRVEVTVTDTSSENALECFAGSGVQAQAFAVNCLLNPNINTVVYHVNVHMSEDGEIQQSALFGFLKPTGDVTSYITYVWTKTQSADGVQLSLHITGLDESIQGELRDKITTSFTPVQILSGN</sequence>
<dbReference type="EMBL" id="DYWQ01000096">
    <property type="protein sequence ID" value="HJF45474.1"/>
    <property type="molecule type" value="Genomic_DNA"/>
</dbReference>
<comment type="caution">
    <text evidence="3">The sequence shown here is derived from an EMBL/GenBank/DDBJ whole genome shotgun (WGS) entry which is preliminary data.</text>
</comment>
<evidence type="ECO:0000256" key="2">
    <source>
        <dbReference type="SAM" id="Phobius"/>
    </source>
</evidence>
<feature type="transmembrane region" description="Helical" evidence="2">
    <location>
        <begin position="75"/>
        <end position="96"/>
    </location>
</feature>
<evidence type="ECO:0000313" key="3">
    <source>
        <dbReference type="EMBL" id="HJF45474.1"/>
    </source>
</evidence>
<evidence type="ECO:0000313" key="4">
    <source>
        <dbReference type="Proteomes" id="UP000697330"/>
    </source>
</evidence>
<reference evidence="3" key="1">
    <citation type="journal article" date="2021" name="PeerJ">
        <title>Extensive microbial diversity within the chicken gut microbiome revealed by metagenomics and culture.</title>
        <authorList>
            <person name="Gilroy R."/>
            <person name="Ravi A."/>
            <person name="Getino M."/>
            <person name="Pursley I."/>
            <person name="Horton D.L."/>
            <person name="Alikhan N.F."/>
            <person name="Baker D."/>
            <person name="Gharbi K."/>
            <person name="Hall N."/>
            <person name="Watson M."/>
            <person name="Adriaenssens E.M."/>
            <person name="Foster-Nyarko E."/>
            <person name="Jarju S."/>
            <person name="Secka A."/>
            <person name="Antonio M."/>
            <person name="Oren A."/>
            <person name="Chaudhuri R.R."/>
            <person name="La Ragione R."/>
            <person name="Hildebrand F."/>
            <person name="Pallen M.J."/>
        </authorList>
    </citation>
    <scope>NUCLEOTIDE SEQUENCE</scope>
    <source>
        <strain evidence="3">CHK124-7917</strain>
    </source>
</reference>
<dbReference type="RefSeq" id="WP_273448668.1">
    <property type="nucleotide sequence ID" value="NZ_CALUGK010000071.1"/>
</dbReference>